<comment type="caution">
    <text evidence="1">The sequence shown here is derived from an EMBL/GenBank/DDBJ whole genome shotgun (WGS) entry which is preliminary data.</text>
</comment>
<evidence type="ECO:0000313" key="2">
    <source>
        <dbReference type="Proteomes" id="UP000050454"/>
    </source>
</evidence>
<dbReference type="Proteomes" id="UP000050454">
    <property type="component" value="Unassembled WGS sequence"/>
</dbReference>
<dbReference type="STRING" id="1605367.AFM12_03370"/>
<accession>A0A0P7BFK4</accession>
<reference evidence="1 2" key="1">
    <citation type="submission" date="2015-07" db="EMBL/GenBank/DDBJ databases">
        <title>The draft genome sequence of Leadbetterella sp. JN14-9.</title>
        <authorList>
            <person name="Liu Y."/>
            <person name="Du J."/>
            <person name="Shao Z."/>
        </authorList>
    </citation>
    <scope>NUCLEOTIDE SEQUENCE [LARGE SCALE GENOMIC DNA]</scope>
    <source>
        <strain evidence="1 2">JN14-9</strain>
    </source>
</reference>
<protein>
    <submittedName>
        <fullName evidence="1">Uncharacterized protein</fullName>
    </submittedName>
</protein>
<keyword evidence="2" id="KW-1185">Reference proteome</keyword>
<sequence length="60" mass="6741">MTDVRSSSRLVIARLAGSVTRHYPVSWTGMAQEPIGNRRLPYHLAATKPKISYLSEKKLT</sequence>
<proteinExistence type="predicted"/>
<dbReference type="AlphaFoldDB" id="A0A0P7BFK4"/>
<organism evidence="1 2">
    <name type="scientific">Jiulongibacter sediminis</name>
    <dbReference type="NCBI Taxonomy" id="1605367"/>
    <lineage>
        <taxon>Bacteria</taxon>
        <taxon>Pseudomonadati</taxon>
        <taxon>Bacteroidota</taxon>
        <taxon>Cytophagia</taxon>
        <taxon>Cytophagales</taxon>
        <taxon>Leadbetterellaceae</taxon>
        <taxon>Jiulongibacter</taxon>
    </lineage>
</organism>
<dbReference type="EMBL" id="LGTQ01000005">
    <property type="protein sequence ID" value="KPM49646.1"/>
    <property type="molecule type" value="Genomic_DNA"/>
</dbReference>
<name>A0A0P7BFK4_9BACT</name>
<evidence type="ECO:0000313" key="1">
    <source>
        <dbReference type="EMBL" id="KPM49646.1"/>
    </source>
</evidence>
<gene>
    <name evidence="1" type="ORF">AFM12_03370</name>
</gene>